<evidence type="ECO:0000313" key="4">
    <source>
        <dbReference type="Proteomes" id="UP000027222"/>
    </source>
</evidence>
<protein>
    <submittedName>
        <fullName evidence="3">Uncharacterized protein</fullName>
    </submittedName>
</protein>
<reference evidence="4" key="1">
    <citation type="journal article" date="2014" name="Proc. Natl. Acad. Sci. U.S.A.">
        <title>Extensive sampling of basidiomycete genomes demonstrates inadequacy of the white-rot/brown-rot paradigm for wood decay fungi.</title>
        <authorList>
            <person name="Riley R."/>
            <person name="Salamov A.A."/>
            <person name="Brown D.W."/>
            <person name="Nagy L.G."/>
            <person name="Floudas D."/>
            <person name="Held B.W."/>
            <person name="Levasseur A."/>
            <person name="Lombard V."/>
            <person name="Morin E."/>
            <person name="Otillar R."/>
            <person name="Lindquist E.A."/>
            <person name="Sun H."/>
            <person name="LaButti K.M."/>
            <person name="Schmutz J."/>
            <person name="Jabbour D."/>
            <person name="Luo H."/>
            <person name="Baker S.E."/>
            <person name="Pisabarro A.G."/>
            <person name="Walton J.D."/>
            <person name="Blanchette R.A."/>
            <person name="Henrissat B."/>
            <person name="Martin F."/>
            <person name="Cullen D."/>
            <person name="Hibbett D.S."/>
            <person name="Grigoriev I.V."/>
        </authorList>
    </citation>
    <scope>NUCLEOTIDE SEQUENCE [LARGE SCALE GENOMIC DNA]</scope>
    <source>
        <strain evidence="4">CBS 339.88</strain>
    </source>
</reference>
<evidence type="ECO:0000256" key="2">
    <source>
        <dbReference type="SAM" id="Phobius"/>
    </source>
</evidence>
<proteinExistence type="predicted"/>
<dbReference type="AlphaFoldDB" id="A0A067T053"/>
<dbReference type="HOGENOM" id="CLU_608380_0_0_1"/>
<gene>
    <name evidence="3" type="ORF">GALMADRAFT_210516</name>
</gene>
<feature type="transmembrane region" description="Helical" evidence="2">
    <location>
        <begin position="202"/>
        <end position="224"/>
    </location>
</feature>
<keyword evidence="2" id="KW-1133">Transmembrane helix</keyword>
<evidence type="ECO:0000313" key="3">
    <source>
        <dbReference type="EMBL" id="KDR76565.1"/>
    </source>
</evidence>
<keyword evidence="2" id="KW-0472">Membrane</keyword>
<feature type="compositionally biased region" description="Low complexity" evidence="1">
    <location>
        <begin position="134"/>
        <end position="144"/>
    </location>
</feature>
<dbReference type="Gene3D" id="1.20.5.100">
    <property type="entry name" value="Cytochrome c1, transmembrane anchor, C-terminal"/>
    <property type="match status" value="1"/>
</dbReference>
<feature type="region of interest" description="Disordered" evidence="1">
    <location>
        <begin position="161"/>
        <end position="198"/>
    </location>
</feature>
<keyword evidence="4" id="KW-1185">Reference proteome</keyword>
<feature type="compositionally biased region" description="Low complexity" evidence="1">
    <location>
        <begin position="161"/>
        <end position="180"/>
    </location>
</feature>
<name>A0A067T053_GALM3</name>
<dbReference type="Gene3D" id="2.60.120.260">
    <property type="entry name" value="Galactose-binding domain-like"/>
    <property type="match status" value="1"/>
</dbReference>
<keyword evidence="2" id="KW-0812">Transmembrane</keyword>
<feature type="region of interest" description="Disordered" evidence="1">
    <location>
        <begin position="276"/>
        <end position="322"/>
    </location>
</feature>
<dbReference type="STRING" id="685588.A0A067T053"/>
<feature type="region of interest" description="Disordered" evidence="1">
    <location>
        <begin position="117"/>
        <end position="144"/>
    </location>
</feature>
<dbReference type="EMBL" id="KL142378">
    <property type="protein sequence ID" value="KDR76565.1"/>
    <property type="molecule type" value="Genomic_DNA"/>
</dbReference>
<evidence type="ECO:0000256" key="1">
    <source>
        <dbReference type="SAM" id="MobiDB-lite"/>
    </source>
</evidence>
<feature type="compositionally biased region" description="Polar residues" evidence="1">
    <location>
        <begin position="302"/>
        <end position="311"/>
    </location>
</feature>
<feature type="region of interest" description="Disordered" evidence="1">
    <location>
        <begin position="233"/>
        <end position="259"/>
    </location>
</feature>
<organism evidence="3 4">
    <name type="scientific">Galerina marginata (strain CBS 339.88)</name>
    <dbReference type="NCBI Taxonomy" id="685588"/>
    <lineage>
        <taxon>Eukaryota</taxon>
        <taxon>Fungi</taxon>
        <taxon>Dikarya</taxon>
        <taxon>Basidiomycota</taxon>
        <taxon>Agaricomycotina</taxon>
        <taxon>Agaricomycetes</taxon>
        <taxon>Agaricomycetidae</taxon>
        <taxon>Agaricales</taxon>
        <taxon>Agaricineae</taxon>
        <taxon>Strophariaceae</taxon>
        <taxon>Galerina</taxon>
    </lineage>
</organism>
<dbReference type="Proteomes" id="UP000027222">
    <property type="component" value="Unassembled WGS sequence"/>
</dbReference>
<feature type="compositionally biased region" description="Pro residues" evidence="1">
    <location>
        <begin position="122"/>
        <end position="133"/>
    </location>
</feature>
<sequence>MSVYPASIDDNDPQVLYSSGWELVTKDLSWTGTMHSTSVIGSWARVRFTGSGSLSKASFSLDNGPAIPQSHVTTPPVQWQTVFWDSGPLPFGSHLVVITNTGNDAYFRLDHIDYDATDSSSPKPPSAPPPPPAGSTSSIATTPVATSVSSSSSVKVSSIASTSLPSGSSSLPATSPASTLGNDLNSGVGSTSTKSSSSPTTAIIAGILGALLGILLVVGLVFFIRRRLRRARYADDSPSGLSRRSIKPSPFNLNTTSNEMSTSNLVTAGAGSFSNTYNTIGNSRRTQEGGDTPRSFSPPPTLTNSSVSGSHSGHRESMPMSSSIYDSEASHLAFGSTSREYLHQGTGGWTVGGGGVGAKHAEAFGHQVQAMGASTSQYGGTMAGGSEFQDAPPAYHPARASYVGPGLAERV</sequence>
<dbReference type="OrthoDB" id="3004867at2759"/>
<accession>A0A067T053</accession>